<protein>
    <submittedName>
        <fullName evidence="1">Dehydrogenase</fullName>
    </submittedName>
</protein>
<proteinExistence type="predicted"/>
<dbReference type="RefSeq" id="WP_320942455.1">
    <property type="nucleotide sequence ID" value="NZ_BAABEU010000003.1"/>
</dbReference>
<evidence type="ECO:0000313" key="2">
    <source>
        <dbReference type="Proteomes" id="UP001323798"/>
    </source>
</evidence>
<accession>A0ABZ0SK24</accession>
<sequence>MAAASRNPHADEPAELSNTRLADALQTRDIAAIALALRHGPTVVPLIHESDDEHVWTYLNPETGEVALMLFSDAKHKPVSLPPASLRSPAWLRAYLTEHRDDVAVVFFDIAGPHPMQAAPGEILRALEA</sequence>
<dbReference type="Proteomes" id="UP001323798">
    <property type="component" value="Chromosome"/>
</dbReference>
<name>A0ABZ0SK24_9MICO</name>
<dbReference type="EMBL" id="CP139368">
    <property type="protein sequence ID" value="WPR89741.1"/>
    <property type="molecule type" value="Genomic_DNA"/>
</dbReference>
<evidence type="ECO:0000313" key="1">
    <source>
        <dbReference type="EMBL" id="WPR89741.1"/>
    </source>
</evidence>
<organism evidence="1 2">
    <name type="scientific">Microbacterium rhizosphaerae</name>
    <dbReference type="NCBI Taxonomy" id="1678237"/>
    <lineage>
        <taxon>Bacteria</taxon>
        <taxon>Bacillati</taxon>
        <taxon>Actinomycetota</taxon>
        <taxon>Actinomycetes</taxon>
        <taxon>Micrococcales</taxon>
        <taxon>Microbacteriaceae</taxon>
        <taxon>Microbacterium</taxon>
    </lineage>
</organism>
<keyword evidence="2" id="KW-1185">Reference proteome</keyword>
<reference evidence="1 2" key="1">
    <citation type="submission" date="2023-11" db="EMBL/GenBank/DDBJ databases">
        <title>Genome sequence of Microbacterium rhizosphaerae KACC 19337.</title>
        <authorList>
            <person name="Choi H."/>
            <person name="Kim S."/>
            <person name="Kim Y."/>
            <person name="Kwon S.-W."/>
            <person name="Heo J."/>
        </authorList>
    </citation>
    <scope>NUCLEOTIDE SEQUENCE [LARGE SCALE GENOMIC DNA]</scope>
    <source>
        <strain evidence="1 2">KACC 19337</strain>
    </source>
</reference>
<gene>
    <name evidence="1" type="ORF">SM116_00185</name>
</gene>